<dbReference type="AlphaFoldDB" id="U4KNY4"/>
<dbReference type="HOGENOM" id="CLU_181354_1_0_14"/>
<keyword evidence="1" id="KW-1133">Transmembrane helix</keyword>
<protein>
    <submittedName>
        <fullName evidence="2">Uncharacterized protein</fullName>
    </submittedName>
</protein>
<evidence type="ECO:0000256" key="1">
    <source>
        <dbReference type="SAM" id="Phobius"/>
    </source>
</evidence>
<evidence type="ECO:0000313" key="2">
    <source>
        <dbReference type="EMBL" id="CCV66117.1"/>
    </source>
</evidence>
<feature type="transmembrane region" description="Helical" evidence="1">
    <location>
        <begin position="20"/>
        <end position="39"/>
    </location>
</feature>
<dbReference type="RefSeq" id="WP_030004977.1">
    <property type="nucleotide sequence ID" value="NC_022549.1"/>
</dbReference>
<accession>U4KNY4</accession>
<proteinExistence type="predicted"/>
<dbReference type="KEGG" id="abra:BN8531096"/>
<keyword evidence="1" id="KW-0812">Transmembrane</keyword>
<reference evidence="2 3" key="1">
    <citation type="journal article" date="2013" name="J. Mol. Microbiol. Biotechnol.">
        <title>Analysis of the Complete Genomes of Acholeplasma brassicae , A. palmae and A. laidlawii and Their Comparison to the Obligate Parasites from ' Candidatus Phytoplasma'.</title>
        <authorList>
            <person name="Kube M."/>
            <person name="Siewert C."/>
            <person name="Migdoll A.M."/>
            <person name="Duduk B."/>
            <person name="Holz S."/>
            <person name="Rabus R."/>
            <person name="Seemuller E."/>
            <person name="Mitrovic J."/>
            <person name="Muller I."/>
            <person name="Buttner C."/>
            <person name="Reinhardt R."/>
        </authorList>
    </citation>
    <scope>NUCLEOTIDE SEQUENCE [LARGE SCALE GENOMIC DNA]</scope>
    <source>
        <strain evidence="3">0502</strain>
    </source>
</reference>
<dbReference type="EMBL" id="FO681348">
    <property type="protein sequence ID" value="CCV66117.1"/>
    <property type="molecule type" value="Genomic_DNA"/>
</dbReference>
<evidence type="ECO:0000313" key="3">
    <source>
        <dbReference type="Proteomes" id="UP000032737"/>
    </source>
</evidence>
<name>U4KNY4_9MOLU</name>
<dbReference type="Proteomes" id="UP000032737">
    <property type="component" value="Chromosome"/>
</dbReference>
<gene>
    <name evidence="2" type="ORF">BN8531096</name>
</gene>
<keyword evidence="1" id="KW-0472">Membrane</keyword>
<organism evidence="2 3">
    <name type="scientific">Acholeplasma brassicae</name>
    <dbReference type="NCBI Taxonomy" id="61635"/>
    <lineage>
        <taxon>Bacteria</taxon>
        <taxon>Bacillati</taxon>
        <taxon>Mycoplasmatota</taxon>
        <taxon>Mollicutes</taxon>
        <taxon>Acholeplasmatales</taxon>
        <taxon>Acholeplasmataceae</taxon>
        <taxon>Acholeplasma</taxon>
    </lineage>
</organism>
<feature type="transmembrane region" description="Helical" evidence="1">
    <location>
        <begin position="45"/>
        <end position="65"/>
    </location>
</feature>
<sequence>MKIKKADEMEMQINIKSSRLAYFFVVISLLVWIIVDFVRSSDFPYIQLSIICLQNAIFFGSKAYLTRKMTREKNEK</sequence>
<keyword evidence="3" id="KW-1185">Reference proteome</keyword>